<accession>A0A291QUH5</accession>
<dbReference type="EMBL" id="CP023777">
    <property type="protein sequence ID" value="ATL47571.1"/>
    <property type="molecule type" value="Genomic_DNA"/>
</dbReference>
<keyword evidence="2" id="KW-1185">Reference proteome</keyword>
<protein>
    <recommendedName>
        <fullName evidence="3">DUF4907 domain-containing protein</fullName>
    </recommendedName>
</protein>
<evidence type="ECO:0008006" key="3">
    <source>
        <dbReference type="Google" id="ProtNLM"/>
    </source>
</evidence>
<dbReference type="KEGG" id="cbae:COR50_10550"/>
<dbReference type="AlphaFoldDB" id="A0A291QUH5"/>
<dbReference type="Pfam" id="PF16250">
    <property type="entry name" value="DUF4907"/>
    <property type="match status" value="1"/>
</dbReference>
<dbReference type="InterPro" id="IPR032593">
    <property type="entry name" value="DUF4907"/>
</dbReference>
<evidence type="ECO:0000313" key="1">
    <source>
        <dbReference type="EMBL" id="ATL47571.1"/>
    </source>
</evidence>
<organism evidence="1 2">
    <name type="scientific">Chitinophaga caeni</name>
    <dbReference type="NCBI Taxonomy" id="2029983"/>
    <lineage>
        <taxon>Bacteria</taxon>
        <taxon>Pseudomonadati</taxon>
        <taxon>Bacteroidota</taxon>
        <taxon>Chitinophagia</taxon>
        <taxon>Chitinophagales</taxon>
        <taxon>Chitinophagaceae</taxon>
        <taxon>Chitinophaga</taxon>
    </lineage>
</organism>
<evidence type="ECO:0000313" key="2">
    <source>
        <dbReference type="Proteomes" id="UP000220133"/>
    </source>
</evidence>
<gene>
    <name evidence="1" type="ORF">COR50_10550</name>
</gene>
<proteinExistence type="predicted"/>
<reference evidence="1 2" key="1">
    <citation type="submission" date="2017-10" db="EMBL/GenBank/DDBJ databases">
        <title>Paenichitinophaga pekingensis gen. nov., sp. nov., isolated from activated sludge.</title>
        <authorList>
            <person name="Jin D."/>
            <person name="Kong X."/>
            <person name="Deng Y."/>
            <person name="Bai Z."/>
        </authorList>
    </citation>
    <scope>NUCLEOTIDE SEQUENCE [LARGE SCALE GENOMIC DNA]</scope>
    <source>
        <strain evidence="1 2">13</strain>
    </source>
</reference>
<sequence length="129" mass="14372">MNFFQMQSMRKMIDLKTIGFYVRALPLAALLVMGSCRSQPDLNKNIDSTQPVVQVAAIKVPGGYGYDVIVDGKRFIHQNFIPAIPGNRAFQSEADAIKVGTAVVQKIKKREIPSITKEELQSWGISFNE</sequence>
<name>A0A291QUH5_9BACT</name>
<dbReference type="Proteomes" id="UP000220133">
    <property type="component" value="Chromosome"/>
</dbReference>